<reference evidence="2 3" key="1">
    <citation type="journal article" date="2017" name="Genome Announc.">
        <title>Complete Genome Sequences of Two Acetylene-Fermenting Pelobacter acetylenicus Strains.</title>
        <authorList>
            <person name="Sutton J.M."/>
            <person name="Baesman S.M."/>
            <person name="Fierst J.L."/>
            <person name="Poret-Peterson A.T."/>
            <person name="Oremland R.S."/>
            <person name="Dunlap D.S."/>
            <person name="Akob D.M."/>
        </authorList>
    </citation>
    <scope>NUCLEOTIDE SEQUENCE [LARGE SCALE GENOMIC DNA]</scope>
    <source>
        <strain evidence="2 3">DSM 3247</strain>
    </source>
</reference>
<dbReference type="KEGG" id="pace:A6070_05900"/>
<accession>A0A1L3GI75</accession>
<feature type="region of interest" description="Disordered" evidence="1">
    <location>
        <begin position="40"/>
        <end position="77"/>
    </location>
</feature>
<sequence length="77" mass="8331">MANPFGLQGGLFLAALDFFAGRSRSGGKFVPETRIDSNPMTGFVQWRSGSRTRKAGRSTREQTGRMLPQGFAPVLPG</sequence>
<proteinExistence type="predicted"/>
<gene>
    <name evidence="2" type="ORF">A7E75_11865</name>
</gene>
<evidence type="ECO:0000313" key="2">
    <source>
        <dbReference type="EMBL" id="APG25632.1"/>
    </source>
</evidence>
<evidence type="ECO:0000256" key="1">
    <source>
        <dbReference type="SAM" id="MobiDB-lite"/>
    </source>
</evidence>
<evidence type="ECO:0000313" key="3">
    <source>
        <dbReference type="Proteomes" id="UP000182264"/>
    </source>
</evidence>
<dbReference type="Proteomes" id="UP000182264">
    <property type="component" value="Chromosome"/>
</dbReference>
<keyword evidence="3" id="KW-1185">Reference proteome</keyword>
<dbReference type="EMBL" id="CP015518">
    <property type="protein sequence ID" value="APG25632.1"/>
    <property type="molecule type" value="Genomic_DNA"/>
</dbReference>
<dbReference type="STRING" id="29542.A6070_05900"/>
<protein>
    <submittedName>
        <fullName evidence="2">Uncharacterized protein</fullName>
    </submittedName>
</protein>
<dbReference type="AlphaFoldDB" id="A0A1L3GI75"/>
<name>A0A1L3GI75_SYNAC</name>
<organism evidence="2 3">
    <name type="scientific">Syntrophotalea acetylenica</name>
    <name type="common">Pelobacter acetylenicus</name>
    <dbReference type="NCBI Taxonomy" id="29542"/>
    <lineage>
        <taxon>Bacteria</taxon>
        <taxon>Pseudomonadati</taxon>
        <taxon>Thermodesulfobacteriota</taxon>
        <taxon>Desulfuromonadia</taxon>
        <taxon>Desulfuromonadales</taxon>
        <taxon>Syntrophotaleaceae</taxon>
        <taxon>Syntrophotalea</taxon>
    </lineage>
</organism>